<evidence type="ECO:0000256" key="1">
    <source>
        <dbReference type="ARBA" id="ARBA00004141"/>
    </source>
</evidence>
<dbReference type="AlphaFoldDB" id="A0A6J1BTE9"/>
<organism evidence="10 11">
    <name type="scientific">Momordica charantia</name>
    <name type="common">Bitter gourd</name>
    <name type="synonym">Balsam pear</name>
    <dbReference type="NCBI Taxonomy" id="3673"/>
    <lineage>
        <taxon>Eukaryota</taxon>
        <taxon>Viridiplantae</taxon>
        <taxon>Streptophyta</taxon>
        <taxon>Embryophyta</taxon>
        <taxon>Tracheophyta</taxon>
        <taxon>Spermatophyta</taxon>
        <taxon>Magnoliopsida</taxon>
        <taxon>eudicotyledons</taxon>
        <taxon>Gunneridae</taxon>
        <taxon>Pentapetalae</taxon>
        <taxon>rosids</taxon>
        <taxon>fabids</taxon>
        <taxon>Cucurbitales</taxon>
        <taxon>Cucurbitaceae</taxon>
        <taxon>Momordiceae</taxon>
        <taxon>Momordica</taxon>
    </lineage>
</organism>
<keyword evidence="7 9" id="KW-0472">Membrane</keyword>
<comment type="subcellular location">
    <subcellularLocation>
        <location evidence="1">Membrane</location>
        <topology evidence="1">Multi-pass membrane protein</topology>
    </subcellularLocation>
</comment>
<evidence type="ECO:0000256" key="9">
    <source>
        <dbReference type="SAM" id="Phobius"/>
    </source>
</evidence>
<feature type="transmembrane region" description="Helical" evidence="9">
    <location>
        <begin position="37"/>
        <end position="56"/>
    </location>
</feature>
<dbReference type="KEGG" id="mcha:111005591"/>
<name>A0A6J1BTE9_MOMCH</name>
<proteinExistence type="inferred from homology"/>
<evidence type="ECO:0000256" key="3">
    <source>
        <dbReference type="ARBA" id="ARBA00022448"/>
    </source>
</evidence>
<dbReference type="GO" id="GO:0016020">
    <property type="term" value="C:membrane"/>
    <property type="evidence" value="ECO:0007669"/>
    <property type="project" value="UniProtKB-SubCell"/>
</dbReference>
<dbReference type="InterPro" id="IPR020966">
    <property type="entry name" value="ALMT"/>
</dbReference>
<dbReference type="PANTHER" id="PTHR31086">
    <property type="entry name" value="ALUMINUM-ACTIVATED MALATE TRANSPORTER 10"/>
    <property type="match status" value="1"/>
</dbReference>
<dbReference type="RefSeq" id="XP_022132841.1">
    <property type="nucleotide sequence ID" value="XM_022277149.1"/>
</dbReference>
<dbReference type="OrthoDB" id="68611at2759"/>
<keyword evidence="6" id="KW-0406">Ion transport</keyword>
<protein>
    <submittedName>
        <fullName evidence="11">Aluminum-activated malate transporter 8-like</fullName>
    </submittedName>
</protein>
<feature type="transmembrane region" description="Helical" evidence="9">
    <location>
        <begin position="94"/>
        <end position="114"/>
    </location>
</feature>
<feature type="transmembrane region" description="Helical" evidence="9">
    <location>
        <begin position="62"/>
        <end position="82"/>
    </location>
</feature>
<feature type="transmembrane region" description="Helical" evidence="9">
    <location>
        <begin position="178"/>
        <end position="200"/>
    </location>
</feature>
<accession>A0A6J1BTE9</accession>
<keyword evidence="8" id="KW-0407">Ion channel</keyword>
<feature type="transmembrane region" description="Helical" evidence="9">
    <location>
        <begin position="146"/>
        <end position="166"/>
    </location>
</feature>
<dbReference type="Pfam" id="PF11744">
    <property type="entry name" value="ALMT"/>
    <property type="match status" value="1"/>
</dbReference>
<keyword evidence="10" id="KW-1185">Reference proteome</keyword>
<evidence type="ECO:0000256" key="8">
    <source>
        <dbReference type="ARBA" id="ARBA00023303"/>
    </source>
</evidence>
<evidence type="ECO:0000313" key="11">
    <source>
        <dbReference type="RefSeq" id="XP_022132841.1"/>
    </source>
</evidence>
<evidence type="ECO:0000256" key="7">
    <source>
        <dbReference type="ARBA" id="ARBA00023136"/>
    </source>
</evidence>
<dbReference type="Proteomes" id="UP000504603">
    <property type="component" value="Unplaced"/>
</dbReference>
<sequence>MASDEEQKLGVMASCKKMVFKAMERIKKVGRDDPRRIIHSLKVGLALTLVSLLYYWRPLYDGFGIAAIWAVLTVVVIFEFTVGATLSKGLNRGLGTLLAGALGVGAQHFASLFGQTGEPIVLGIFVFLLAAASTFSRFFPRIKARYDYGVLIFILTFSLVSVSGYRVEKILELAHQRLSTILIGGATCIFISLFICPVWAGETLHNAIASNIEKLANYLEGFGGEYFQYDDEENVVEDSKNNKSSLDQAYKTVLTSKATEDSLANFASWEPKHGKFSFRHPWKQYLKIGSLTRQCAYQIESLNGYVNRADIQVAMQFRRRIEESCKAISSESSKALSILASSIKTMTNLSSSSGKTHVENAKIAIDELKDTLKSEYVENSDLLGIIPDATVCCILIEIVKSVEKTSEAIDELGQLASFKSTEATVSPEKAPQSQLLHRGIVNPVPDHGERGDHVVVVMVNDDEMEKGKAQALEVRPSKGEMV</sequence>
<feature type="transmembrane region" description="Helical" evidence="9">
    <location>
        <begin position="120"/>
        <end position="139"/>
    </location>
</feature>
<evidence type="ECO:0000313" key="10">
    <source>
        <dbReference type="Proteomes" id="UP000504603"/>
    </source>
</evidence>
<keyword evidence="4 9" id="KW-0812">Transmembrane</keyword>
<comment type="similarity">
    <text evidence="2">Belongs to the aromatic acid exporter (TC 2.A.85) family.</text>
</comment>
<evidence type="ECO:0000256" key="4">
    <source>
        <dbReference type="ARBA" id="ARBA00022692"/>
    </source>
</evidence>
<dbReference type="GO" id="GO:0034220">
    <property type="term" value="P:monoatomic ion transmembrane transport"/>
    <property type="evidence" value="ECO:0007669"/>
    <property type="project" value="UniProtKB-KW"/>
</dbReference>
<evidence type="ECO:0000256" key="6">
    <source>
        <dbReference type="ARBA" id="ARBA00023065"/>
    </source>
</evidence>
<evidence type="ECO:0000256" key="2">
    <source>
        <dbReference type="ARBA" id="ARBA00007079"/>
    </source>
</evidence>
<evidence type="ECO:0000256" key="5">
    <source>
        <dbReference type="ARBA" id="ARBA00022989"/>
    </source>
</evidence>
<gene>
    <name evidence="11" type="primary">LOC111005591</name>
</gene>
<keyword evidence="3" id="KW-0813">Transport</keyword>
<dbReference type="GO" id="GO:0015743">
    <property type="term" value="P:malate transport"/>
    <property type="evidence" value="ECO:0007669"/>
    <property type="project" value="InterPro"/>
</dbReference>
<dbReference type="GeneID" id="111005591"/>
<reference evidence="11" key="1">
    <citation type="submission" date="2025-08" db="UniProtKB">
        <authorList>
            <consortium name="RefSeq"/>
        </authorList>
    </citation>
    <scope>IDENTIFICATION</scope>
    <source>
        <strain evidence="11">OHB3-1</strain>
    </source>
</reference>
<keyword evidence="5 9" id="KW-1133">Transmembrane helix</keyword>